<protein>
    <recommendedName>
        <fullName evidence="4">Secreted protein</fullName>
    </recommendedName>
</protein>
<sequence length="72" mass="7292">MKSFVQAMAVLLAVAAAVAEQLAVGFSEPGHAVVASGVDGVVAYAVAVVVVAMNHSDQPDTEFGDLHRSLVA</sequence>
<accession>A0A2M4DML2</accession>
<keyword evidence="2" id="KW-0732">Signal</keyword>
<evidence type="ECO:0000256" key="1">
    <source>
        <dbReference type="SAM" id="Phobius"/>
    </source>
</evidence>
<evidence type="ECO:0000313" key="3">
    <source>
        <dbReference type="EMBL" id="MBW78368.1"/>
    </source>
</evidence>
<feature type="transmembrane region" description="Helical" evidence="1">
    <location>
        <begin position="29"/>
        <end position="53"/>
    </location>
</feature>
<feature type="chain" id="PRO_5014740344" description="Secreted protein" evidence="2">
    <location>
        <begin position="20"/>
        <end position="72"/>
    </location>
</feature>
<reference evidence="3" key="1">
    <citation type="submission" date="2018-01" db="EMBL/GenBank/DDBJ databases">
        <title>An insight into the sialome of Amazonian anophelines.</title>
        <authorList>
            <person name="Ribeiro J.M."/>
            <person name="Scarpassa V."/>
            <person name="Calvo E."/>
        </authorList>
    </citation>
    <scope>NUCLEOTIDE SEQUENCE</scope>
</reference>
<keyword evidence="1" id="KW-1133">Transmembrane helix</keyword>
<feature type="signal peptide" evidence="2">
    <location>
        <begin position="1"/>
        <end position="19"/>
    </location>
</feature>
<dbReference type="EMBL" id="GGFL01014190">
    <property type="protein sequence ID" value="MBW78368.1"/>
    <property type="molecule type" value="Transcribed_RNA"/>
</dbReference>
<organism evidence="3">
    <name type="scientific">Anopheles darlingi</name>
    <name type="common">Mosquito</name>
    <dbReference type="NCBI Taxonomy" id="43151"/>
    <lineage>
        <taxon>Eukaryota</taxon>
        <taxon>Metazoa</taxon>
        <taxon>Ecdysozoa</taxon>
        <taxon>Arthropoda</taxon>
        <taxon>Hexapoda</taxon>
        <taxon>Insecta</taxon>
        <taxon>Pterygota</taxon>
        <taxon>Neoptera</taxon>
        <taxon>Endopterygota</taxon>
        <taxon>Diptera</taxon>
        <taxon>Nematocera</taxon>
        <taxon>Culicoidea</taxon>
        <taxon>Culicidae</taxon>
        <taxon>Anophelinae</taxon>
        <taxon>Anopheles</taxon>
    </lineage>
</organism>
<dbReference type="AlphaFoldDB" id="A0A2M4DML2"/>
<name>A0A2M4DML2_ANODA</name>
<proteinExistence type="predicted"/>
<evidence type="ECO:0008006" key="4">
    <source>
        <dbReference type="Google" id="ProtNLM"/>
    </source>
</evidence>
<keyword evidence="1" id="KW-0812">Transmembrane</keyword>
<keyword evidence="1" id="KW-0472">Membrane</keyword>
<evidence type="ECO:0000256" key="2">
    <source>
        <dbReference type="SAM" id="SignalP"/>
    </source>
</evidence>